<evidence type="ECO:0008006" key="3">
    <source>
        <dbReference type="Google" id="ProtNLM"/>
    </source>
</evidence>
<name>A0A1W1IH23_9LACT</name>
<dbReference type="AlphaFoldDB" id="A0A1W1IH23"/>
<reference evidence="2" key="1">
    <citation type="submission" date="2016-04" db="EMBL/GenBank/DDBJ databases">
        <authorList>
            <person name="Strepis N."/>
        </authorList>
    </citation>
    <scope>NUCLEOTIDE SEQUENCE [LARGE SCALE GENOMIC DNA]</scope>
</reference>
<gene>
    <name evidence="1" type="ORF">TPAS_1978</name>
</gene>
<sequence length="62" mass="7329">MKKVFLACISTVMLAACSSNEILEGYHLTPERKIVLWEISCWYQMVLQFICNLLFNFMELKH</sequence>
<evidence type="ECO:0000313" key="2">
    <source>
        <dbReference type="Proteomes" id="UP000195985"/>
    </source>
</evidence>
<evidence type="ECO:0000313" key="1">
    <source>
        <dbReference type="EMBL" id="SLM52284.1"/>
    </source>
</evidence>
<dbReference type="EMBL" id="FWEY01000005">
    <property type="protein sequence ID" value="SLM52284.1"/>
    <property type="molecule type" value="Genomic_DNA"/>
</dbReference>
<accession>A0A1W1IH23</accession>
<dbReference type="PROSITE" id="PS51257">
    <property type="entry name" value="PROKAR_LIPOPROTEIN"/>
    <property type="match status" value="1"/>
</dbReference>
<protein>
    <recommendedName>
        <fullName evidence="3">Lipoprotein</fullName>
    </recommendedName>
</protein>
<keyword evidence="2" id="KW-1185">Reference proteome</keyword>
<proteinExistence type="predicted"/>
<dbReference type="Proteomes" id="UP000195985">
    <property type="component" value="Unassembled WGS sequence"/>
</dbReference>
<organism evidence="1 2">
    <name type="scientific">Trichococcus pasteurii</name>
    <dbReference type="NCBI Taxonomy" id="43064"/>
    <lineage>
        <taxon>Bacteria</taxon>
        <taxon>Bacillati</taxon>
        <taxon>Bacillota</taxon>
        <taxon>Bacilli</taxon>
        <taxon>Lactobacillales</taxon>
        <taxon>Carnobacteriaceae</taxon>
        <taxon>Trichococcus</taxon>
    </lineage>
</organism>